<dbReference type="Gene3D" id="3.40.50.2000">
    <property type="entry name" value="Glycogen Phosphorylase B"/>
    <property type="match status" value="1"/>
</dbReference>
<evidence type="ECO:0000313" key="1">
    <source>
        <dbReference type="EMBL" id="KEO73472.1"/>
    </source>
</evidence>
<dbReference type="Proteomes" id="UP000027821">
    <property type="component" value="Unassembled WGS sequence"/>
</dbReference>
<dbReference type="RefSeq" id="WP_035074279.1">
    <property type="nucleotide sequence ID" value="NZ_JMIH01000021.1"/>
</dbReference>
<proteinExistence type="predicted"/>
<dbReference type="EMBL" id="JMIH01000021">
    <property type="protein sequence ID" value="KEO73472.1"/>
    <property type="molecule type" value="Genomic_DNA"/>
</dbReference>
<dbReference type="AlphaFoldDB" id="A0A074LI57"/>
<protein>
    <submittedName>
        <fullName evidence="1">Uncharacterized protein</fullName>
    </submittedName>
</protein>
<reference evidence="1 2" key="1">
    <citation type="submission" date="2014-04" db="EMBL/GenBank/DDBJ databases">
        <title>Characterization and application of a salt tolerant electro-active bacterium.</title>
        <authorList>
            <person name="Yang L."/>
            <person name="Wei S."/>
            <person name="Tay Q.X.M."/>
        </authorList>
    </citation>
    <scope>NUCLEOTIDE SEQUENCE [LARGE SCALE GENOMIC DNA]</scope>
    <source>
        <strain evidence="1 2">LY1</strain>
    </source>
</reference>
<gene>
    <name evidence="1" type="ORF">EL17_11230</name>
</gene>
<comment type="caution">
    <text evidence="1">The sequence shown here is derived from an EMBL/GenBank/DDBJ whole genome shotgun (WGS) entry which is preliminary data.</text>
</comment>
<keyword evidence="2" id="KW-1185">Reference proteome</keyword>
<name>A0A074LI57_9BACT</name>
<evidence type="ECO:0000313" key="2">
    <source>
        <dbReference type="Proteomes" id="UP000027821"/>
    </source>
</evidence>
<sequence>MKILIATQNNVFQNQIVGGAETSLKLLGEHLVKEGHIVHYITINLSLQKVIKREFDFNGMNITVIVPSWTGRLALKCLFKLTRGKKLYNQYLYSCFKPAI</sequence>
<organism evidence="1 2">
    <name type="scientific">Anditalea andensis</name>
    <dbReference type="NCBI Taxonomy" id="1048983"/>
    <lineage>
        <taxon>Bacteria</taxon>
        <taxon>Pseudomonadati</taxon>
        <taxon>Bacteroidota</taxon>
        <taxon>Cytophagia</taxon>
        <taxon>Cytophagales</taxon>
        <taxon>Cytophagaceae</taxon>
        <taxon>Anditalea</taxon>
    </lineage>
</organism>
<accession>A0A074LI57</accession>